<dbReference type="STRING" id="15368.I1HP34"/>
<dbReference type="Pfam" id="PF00561">
    <property type="entry name" value="Abhydrolase_1"/>
    <property type="match status" value="1"/>
</dbReference>
<protein>
    <recommendedName>
        <fullName evidence="2">AB hydrolase-1 domain-containing protein</fullName>
    </recommendedName>
</protein>
<dbReference type="Gene3D" id="3.40.50.1820">
    <property type="entry name" value="alpha/beta hydrolase"/>
    <property type="match status" value="1"/>
</dbReference>
<gene>
    <name evidence="4" type="primary">LOC100825504</name>
    <name evidence="3" type="ORF">BRADI_2g42570v3</name>
</gene>
<name>I1HP34_BRADI</name>
<dbReference type="eggNOG" id="ENOG502QUXK">
    <property type="taxonomic scope" value="Eukaryota"/>
</dbReference>
<reference evidence="3" key="2">
    <citation type="submission" date="2017-06" db="EMBL/GenBank/DDBJ databases">
        <title>WGS assembly of Brachypodium distachyon.</title>
        <authorList>
            <consortium name="The International Brachypodium Initiative"/>
            <person name="Lucas S."/>
            <person name="Harmon-Smith M."/>
            <person name="Lail K."/>
            <person name="Tice H."/>
            <person name="Grimwood J."/>
            <person name="Bruce D."/>
            <person name="Barry K."/>
            <person name="Shu S."/>
            <person name="Lindquist E."/>
            <person name="Wang M."/>
            <person name="Pitluck S."/>
            <person name="Vogel J.P."/>
            <person name="Garvin D.F."/>
            <person name="Mockler T.C."/>
            <person name="Schmutz J."/>
            <person name="Rokhsar D."/>
            <person name="Bevan M.W."/>
        </authorList>
    </citation>
    <scope>NUCLEOTIDE SEQUENCE</scope>
    <source>
        <strain evidence="3">Bd21</strain>
    </source>
</reference>
<dbReference type="OrthoDB" id="408373at2759"/>
<dbReference type="AlphaFoldDB" id="I1HP34"/>
<accession>I1HP34</accession>
<organism evidence="4">
    <name type="scientific">Brachypodium distachyon</name>
    <name type="common">Purple false brome</name>
    <name type="synonym">Trachynia distachya</name>
    <dbReference type="NCBI Taxonomy" id="15368"/>
    <lineage>
        <taxon>Eukaryota</taxon>
        <taxon>Viridiplantae</taxon>
        <taxon>Streptophyta</taxon>
        <taxon>Embryophyta</taxon>
        <taxon>Tracheophyta</taxon>
        <taxon>Spermatophyta</taxon>
        <taxon>Magnoliopsida</taxon>
        <taxon>Liliopsida</taxon>
        <taxon>Poales</taxon>
        <taxon>Poaceae</taxon>
        <taxon>BOP clade</taxon>
        <taxon>Pooideae</taxon>
        <taxon>Stipodae</taxon>
        <taxon>Brachypodieae</taxon>
        <taxon>Brachypodium</taxon>
    </lineage>
</organism>
<dbReference type="SUPFAM" id="SSF53474">
    <property type="entry name" value="alpha/beta-Hydrolases"/>
    <property type="match status" value="1"/>
</dbReference>
<dbReference type="PANTHER" id="PTHR43039">
    <property type="entry name" value="ESTERASE-RELATED"/>
    <property type="match status" value="1"/>
</dbReference>
<reference evidence="3 4" key="1">
    <citation type="journal article" date="2010" name="Nature">
        <title>Genome sequencing and analysis of the model grass Brachypodium distachyon.</title>
        <authorList>
            <consortium name="International Brachypodium Initiative"/>
        </authorList>
    </citation>
    <scope>NUCLEOTIDE SEQUENCE [LARGE SCALE GENOMIC DNA]</scope>
    <source>
        <strain evidence="3 4">Bd21</strain>
    </source>
</reference>
<dbReference type="RefSeq" id="XP_003566837.1">
    <property type="nucleotide sequence ID" value="XM_003566789.4"/>
</dbReference>
<dbReference type="FunCoup" id="I1HP34">
    <property type="interactions" value="4"/>
</dbReference>
<reference evidence="4" key="3">
    <citation type="submission" date="2018-08" db="UniProtKB">
        <authorList>
            <consortium name="EnsemblPlants"/>
        </authorList>
    </citation>
    <scope>IDENTIFICATION</scope>
    <source>
        <strain evidence="4">cv. Bd21</strain>
    </source>
</reference>
<dbReference type="EnsemblPlants" id="KQK08567">
    <property type="protein sequence ID" value="KQK08567"/>
    <property type="gene ID" value="BRADI_2g42570v3"/>
</dbReference>
<evidence type="ECO:0000313" key="3">
    <source>
        <dbReference type="EMBL" id="KQK08567.1"/>
    </source>
</evidence>
<keyword evidence="5" id="KW-1185">Reference proteome</keyword>
<proteinExistence type="inferred from homology"/>
<feature type="domain" description="AB hydrolase-1" evidence="2">
    <location>
        <begin position="14"/>
        <end position="247"/>
    </location>
</feature>
<dbReference type="OMA" id="PRYMNSE"/>
<dbReference type="InterPro" id="IPR000073">
    <property type="entry name" value="AB_hydrolase_1"/>
</dbReference>
<dbReference type="Gramene" id="KQK08567">
    <property type="protein sequence ID" value="KQK08567"/>
    <property type="gene ID" value="BRADI_2g42570v3"/>
</dbReference>
<comment type="similarity">
    <text evidence="1">Belongs to the AB hydrolase superfamily.</text>
</comment>
<dbReference type="SMR" id="I1HP34"/>
<sequence>MYLNPRIVGCGERTLVLSHGYGGSQAIWDKVLPHLSKNNKVLLFDWDFSAAGAGEAEEEEEEEERYTFSRFADALVALMDSAELSGAVYVGHSMAGMIGCIASVKRPDLFAHLVLIGASPRYMNTAGYEGGFDAPDIHAMLAAIRSDFRSWAVGFVALVVGSVEVEPVVARSFLAMDPRVAHGLARMLFLGDQRQVLGRVAVPCTLVHVSRDFAAPPGVGRYMQARLKSAALEVIDSVGHFPQLLAPGELIGILDRVLLGLPEAEAEVMD</sequence>
<dbReference type="KEGG" id="bdi:100825504"/>
<evidence type="ECO:0000256" key="1">
    <source>
        <dbReference type="ARBA" id="ARBA00008645"/>
    </source>
</evidence>
<evidence type="ECO:0000313" key="5">
    <source>
        <dbReference type="Proteomes" id="UP000008810"/>
    </source>
</evidence>
<evidence type="ECO:0000313" key="4">
    <source>
        <dbReference type="EnsemblPlants" id="KQK08567"/>
    </source>
</evidence>
<dbReference type="HOGENOM" id="CLU_020336_30_0_1"/>
<dbReference type="GeneID" id="100825504"/>
<evidence type="ECO:0000259" key="2">
    <source>
        <dbReference type="Pfam" id="PF00561"/>
    </source>
</evidence>
<dbReference type="InterPro" id="IPR029058">
    <property type="entry name" value="AB_hydrolase_fold"/>
</dbReference>
<dbReference type="EMBL" id="CM000881">
    <property type="protein sequence ID" value="KQK08567.1"/>
    <property type="molecule type" value="Genomic_DNA"/>
</dbReference>
<dbReference type="Proteomes" id="UP000008810">
    <property type="component" value="Chromosome 2"/>
</dbReference>